<dbReference type="SUPFAM" id="SSF51695">
    <property type="entry name" value="PLC-like phosphodiesterases"/>
    <property type="match status" value="1"/>
</dbReference>
<feature type="compositionally biased region" description="Polar residues" evidence="2">
    <location>
        <begin position="484"/>
        <end position="498"/>
    </location>
</feature>
<feature type="compositionally biased region" description="Basic and acidic residues" evidence="2">
    <location>
        <begin position="348"/>
        <end position="382"/>
    </location>
</feature>
<dbReference type="PANTHER" id="PTHR10336:SF82">
    <property type="entry name" value="PHOSPHOINOSITIDE PHOSPHOLIPASE C"/>
    <property type="match status" value="1"/>
</dbReference>
<dbReference type="InterPro" id="IPR001192">
    <property type="entry name" value="PI-PLC_fam"/>
</dbReference>
<dbReference type="InterPro" id="IPR001711">
    <property type="entry name" value="PLipase_C_Pinositol-sp_Y"/>
</dbReference>
<feature type="region of interest" description="Disordered" evidence="2">
    <location>
        <begin position="236"/>
        <end position="272"/>
    </location>
</feature>
<accession>A0ABR4DRH4</accession>
<dbReference type="SMART" id="SM00149">
    <property type="entry name" value="PLCYc"/>
    <property type="match status" value="1"/>
</dbReference>
<organism evidence="4 5">
    <name type="scientific">Diaporthe vaccinii</name>
    <dbReference type="NCBI Taxonomy" id="105482"/>
    <lineage>
        <taxon>Eukaryota</taxon>
        <taxon>Fungi</taxon>
        <taxon>Dikarya</taxon>
        <taxon>Ascomycota</taxon>
        <taxon>Pezizomycotina</taxon>
        <taxon>Sordariomycetes</taxon>
        <taxon>Sordariomycetidae</taxon>
        <taxon>Diaporthales</taxon>
        <taxon>Diaporthaceae</taxon>
        <taxon>Diaporthe</taxon>
        <taxon>Diaporthe eres species complex</taxon>
    </lineage>
</organism>
<evidence type="ECO:0000256" key="1">
    <source>
        <dbReference type="RuleBase" id="RU361133"/>
    </source>
</evidence>
<evidence type="ECO:0000256" key="2">
    <source>
        <dbReference type="SAM" id="MobiDB-lite"/>
    </source>
</evidence>
<dbReference type="PROSITE" id="PS50007">
    <property type="entry name" value="PIPLC_X_DOMAIN"/>
    <property type="match status" value="1"/>
</dbReference>
<feature type="domain" description="PI-PLC Y-box" evidence="3">
    <location>
        <begin position="540"/>
        <end position="652"/>
    </location>
</feature>
<evidence type="ECO:0000313" key="4">
    <source>
        <dbReference type="EMBL" id="KAL2272978.1"/>
    </source>
</evidence>
<dbReference type="InterPro" id="IPR000909">
    <property type="entry name" value="PLipase_C_PInositol-sp_X_dom"/>
</dbReference>
<keyword evidence="1" id="KW-0378">Hydrolase</keyword>
<keyword evidence="1" id="KW-0442">Lipid degradation</keyword>
<dbReference type="InterPro" id="IPR017946">
    <property type="entry name" value="PLC-like_Pdiesterase_TIM-brl"/>
</dbReference>
<dbReference type="PANTHER" id="PTHR10336">
    <property type="entry name" value="PHOSPHOINOSITIDE-SPECIFIC PHOSPHOLIPASE C FAMILY PROTEIN"/>
    <property type="match status" value="1"/>
</dbReference>
<feature type="region of interest" description="Disordered" evidence="2">
    <location>
        <begin position="323"/>
        <end position="382"/>
    </location>
</feature>
<evidence type="ECO:0000313" key="5">
    <source>
        <dbReference type="Proteomes" id="UP001600888"/>
    </source>
</evidence>
<dbReference type="EMBL" id="JBAWTH010000205">
    <property type="protein sequence ID" value="KAL2272978.1"/>
    <property type="molecule type" value="Genomic_DNA"/>
</dbReference>
<dbReference type="Gene3D" id="3.20.20.190">
    <property type="entry name" value="Phosphatidylinositol (PI) phosphodiesterase"/>
    <property type="match status" value="2"/>
</dbReference>
<dbReference type="PROSITE" id="PS50008">
    <property type="entry name" value="PIPLC_Y_DOMAIN"/>
    <property type="match status" value="1"/>
</dbReference>
<keyword evidence="5" id="KW-1185">Reference proteome</keyword>
<keyword evidence="1" id="KW-0443">Lipid metabolism</keyword>
<dbReference type="Pfam" id="PF00388">
    <property type="entry name" value="PI-PLC-X"/>
    <property type="match status" value="1"/>
</dbReference>
<feature type="compositionally biased region" description="Polar residues" evidence="2">
    <location>
        <begin position="263"/>
        <end position="272"/>
    </location>
</feature>
<comment type="catalytic activity">
    <reaction evidence="1">
        <text>a 1,2-diacyl-sn-glycero-3-phospho-(1D-myo-inositol-4,5-bisphosphate) + H2O = 1D-myo-inositol 1,4,5-trisphosphate + a 1,2-diacyl-sn-glycerol + H(+)</text>
        <dbReference type="Rhea" id="RHEA:33179"/>
        <dbReference type="ChEBI" id="CHEBI:15377"/>
        <dbReference type="ChEBI" id="CHEBI:15378"/>
        <dbReference type="ChEBI" id="CHEBI:17815"/>
        <dbReference type="ChEBI" id="CHEBI:58456"/>
        <dbReference type="ChEBI" id="CHEBI:203600"/>
        <dbReference type="EC" id="3.1.4.11"/>
    </reaction>
</comment>
<reference evidence="4 5" key="1">
    <citation type="submission" date="2024-03" db="EMBL/GenBank/DDBJ databases">
        <title>A high-quality draft genome sequence of Diaporthe vaccinii, a causative agent of upright dieback and viscid rot disease in cranberry plants.</title>
        <authorList>
            <person name="Sarrasin M."/>
            <person name="Lang B.F."/>
            <person name="Burger G."/>
        </authorList>
    </citation>
    <scope>NUCLEOTIDE SEQUENCE [LARGE SCALE GENOMIC DNA]</scope>
    <source>
        <strain evidence="4 5">IS7</strain>
    </source>
</reference>
<dbReference type="Pfam" id="PF00387">
    <property type="entry name" value="PI-PLC-Y"/>
    <property type="match status" value="1"/>
</dbReference>
<proteinExistence type="predicted"/>
<feature type="compositionally biased region" description="Low complexity" evidence="2">
    <location>
        <begin position="323"/>
        <end position="344"/>
    </location>
</feature>
<gene>
    <name evidence="4" type="ORF">FJTKL_05657</name>
</gene>
<protein>
    <recommendedName>
        <fullName evidence="1">Phosphoinositide phospholipase C</fullName>
        <ecNumber evidence="1">3.1.4.11</ecNumber>
    </recommendedName>
</protein>
<comment type="caution">
    <text evidence="4">The sequence shown here is derived from an EMBL/GenBank/DDBJ whole genome shotgun (WGS) entry which is preliminary data.</text>
</comment>
<dbReference type="SMART" id="SM00148">
    <property type="entry name" value="PLCXc"/>
    <property type="match status" value="1"/>
</dbReference>
<dbReference type="EC" id="3.1.4.11" evidence="1"/>
<feature type="region of interest" description="Disordered" evidence="2">
    <location>
        <begin position="484"/>
        <end position="506"/>
    </location>
</feature>
<evidence type="ECO:0000259" key="3">
    <source>
        <dbReference type="PROSITE" id="PS50008"/>
    </source>
</evidence>
<dbReference type="Proteomes" id="UP001600888">
    <property type="component" value="Unassembled WGS sequence"/>
</dbReference>
<dbReference type="PRINTS" id="PR00390">
    <property type="entry name" value="PHPHLIPASEC"/>
</dbReference>
<sequence length="845" mass="94467">MWPYRGARATARIEDGTAARVGGPTPSPKFGAHTAWKHFFQMVALGGGPGPHQQQIRARHQHSKSEQLKTDLDYETTTATFSDDLSEATSPIDTLRAAPFSLNYHPDLPLLKDSTHRHIERIFTSLRGREGDYITREKLEEFLVESQGGLVRPLEKEKYSLGDFVYVWLHDYSVALKPAAKKDLSKPITNYFISSSHNTYIGLGNQLSGEVSADAYRSVLEDDCRCVEIDVWNGEGYTERPRTPTPSRSKSPRRDVHKHKRNPSTLSTSSIHSLPAAAQSFADKIDQKWHELASRRHDRTHSSKISLASASLSSLHLALPAASHSSTSLDPGDLLDPNDLSPPLRHVRSAEGLRLKAQESRSRSRSRSREPRGRKIEPEVTHAHTVQGLGDLGLAKRIPLREVCRVIKESAFKTNKLPLVISLEVHATGEQQDMIVEIMKEEWGDHLLDEPLQGCDPSAQQPRLEELMEKILVKVKKAAPTGYTMQKGGSQLTVPTSTWHDEDGSASEDERLTLAGETRTETGELAQVVKTSKSLIREALGKLAIYTYSEHYKDFSAPAAKSPSHIFSIDEYKILKLHQSKHREMFTHNRDFFMRAYPHSTRVSSTNLDPSIYWRKGIQMVALNWQRAHVDEAIMLNSAMFESEQGWVLKPQGYLSGDKTTSQAEAGQRRALIFRATILAGQLLPLPGERDNTSSNASTVSSVSTSASTAFQPLVKCELHVETPEELTEKKAIKSGLVQDGQYKMQTRSSETENPDWGMGQELRFPRIDRVVEELSFVSFACFRRSGSRHLSLFASPGTFLTHHTHHTVSVPFNHVAPLGIAIQPIARGIESSNRHRFATFQSDI</sequence>
<name>A0ABR4DRH4_9PEZI</name>